<evidence type="ECO:0000313" key="2">
    <source>
        <dbReference type="Proteomes" id="UP000831537"/>
    </source>
</evidence>
<sequence length="278" mass="32180">MGFVSKFTVRDAKLPVHRNKLLDNVLKDLKSDPQVLGVVLGGSLAKGNADCYSDIDLHIIVTPDSKPAFIREKRERSKKWGNVLYFEGSDHTPVVVAHYECFVKIDTFYKEPKELTPSVWLKGLQPLYDPHGIIANVLEQSAKLDYQPAKDEVEFWREKIFAFLHETYRAVMRNESYYALANLDKIRWLIVSGWYMEAGYRVDSSYGIWSKLEGSRSYLQEWQLSLLAEWDCSRSSQEIRNTMASILPEFFRLNKQLSKKTGLAEKKEWCEKIVSLVL</sequence>
<keyword evidence="2" id="KW-1185">Reference proteome</keyword>
<dbReference type="Pfam" id="PF04439">
    <property type="entry name" value="Adenyl_transf"/>
    <property type="match status" value="1"/>
</dbReference>
<dbReference type="InterPro" id="IPR007530">
    <property type="entry name" value="Aminoglycoside_adenylylTfrase"/>
</dbReference>
<protein>
    <submittedName>
        <fullName evidence="1">Nucleotidyltransferase domain-containing protein</fullName>
    </submittedName>
</protein>
<dbReference type="InterPro" id="IPR043519">
    <property type="entry name" value="NT_sf"/>
</dbReference>
<organism evidence="1 2">
    <name type="scientific">Gracilibacillus salinarum</name>
    <dbReference type="NCBI Taxonomy" id="2932255"/>
    <lineage>
        <taxon>Bacteria</taxon>
        <taxon>Bacillati</taxon>
        <taxon>Bacillota</taxon>
        <taxon>Bacilli</taxon>
        <taxon>Bacillales</taxon>
        <taxon>Bacillaceae</taxon>
        <taxon>Gracilibacillus</taxon>
    </lineage>
</organism>
<evidence type="ECO:0000313" key="1">
    <source>
        <dbReference type="EMBL" id="UOQ84922.1"/>
    </source>
</evidence>
<gene>
    <name evidence="1" type="ORF">MUN87_20095</name>
</gene>
<dbReference type="SUPFAM" id="SSF81301">
    <property type="entry name" value="Nucleotidyltransferase"/>
    <property type="match status" value="1"/>
</dbReference>
<name>A0ABY4GNK4_9BACI</name>
<proteinExistence type="predicted"/>
<dbReference type="Proteomes" id="UP000831537">
    <property type="component" value="Chromosome"/>
</dbReference>
<reference evidence="1 2" key="1">
    <citation type="submission" date="2022-04" db="EMBL/GenBank/DDBJ databases">
        <title>Gracilibacillus sp. isolated from saltern.</title>
        <authorList>
            <person name="Won M."/>
            <person name="Lee C.-M."/>
            <person name="Woen H.-Y."/>
            <person name="Kwon S.-W."/>
        </authorList>
    </citation>
    <scope>NUCLEOTIDE SEQUENCE [LARGE SCALE GENOMIC DNA]</scope>
    <source>
        <strain evidence="1 2">SSPM10-3</strain>
    </source>
</reference>
<dbReference type="EMBL" id="CP095071">
    <property type="protein sequence ID" value="UOQ84922.1"/>
    <property type="molecule type" value="Genomic_DNA"/>
</dbReference>
<dbReference type="CDD" id="cd05403">
    <property type="entry name" value="NT_KNTase_like"/>
    <property type="match status" value="1"/>
</dbReference>
<accession>A0ABY4GNK4</accession>
<dbReference type="Gene3D" id="3.30.460.10">
    <property type="entry name" value="Beta Polymerase, domain 2"/>
    <property type="match status" value="1"/>
</dbReference>
<dbReference type="RefSeq" id="WP_244743424.1">
    <property type="nucleotide sequence ID" value="NZ_CP095071.1"/>
</dbReference>